<dbReference type="Pfam" id="PF01464">
    <property type="entry name" value="SLT"/>
    <property type="match status" value="1"/>
</dbReference>
<sequence>MKQATTRFTRFAHGAGAFAARLVHGALLSAGMLALAIFAASHLDGDAHNPLDAALSEAHAVPLDAAPYFDDAAPALELSAEMLRVRDYVARRYRVSAVALEPVLAAAEESAREIGVDPLLVVAVIAVESSFNPFAESHVGAQGLMQVIPRFHMDKIGDEAGEDALFDPMLNVRVGTLVIDEGLRRYGSLQAALQYYGGARSDPTAAYYRKVMAMKQRLQTAAGRSATASADA</sequence>
<evidence type="ECO:0000259" key="3">
    <source>
        <dbReference type="Pfam" id="PF01464"/>
    </source>
</evidence>
<dbReference type="OrthoDB" id="9815002at2"/>
<keyword evidence="2" id="KW-0472">Membrane</keyword>
<reference evidence="4 5" key="1">
    <citation type="submission" date="2018-03" db="EMBL/GenBank/DDBJ databases">
        <authorList>
            <person name="Keele B.F."/>
        </authorList>
    </citation>
    <scope>NUCLEOTIDE SEQUENCE [LARGE SCALE GENOMIC DNA]</scope>
    <source>
        <strain evidence="4 5">D20</strain>
    </source>
</reference>
<dbReference type="EMBL" id="PZKC01000005">
    <property type="protein sequence ID" value="PTD96608.1"/>
    <property type="molecule type" value="Genomic_DNA"/>
</dbReference>
<comment type="caution">
    <text evidence="4">The sequence shown here is derived from an EMBL/GenBank/DDBJ whole genome shotgun (WGS) entry which is preliminary data.</text>
</comment>
<accession>A0A2T4IFS5</accession>
<dbReference type="PANTHER" id="PTHR37423:SF2">
    <property type="entry name" value="MEMBRANE-BOUND LYTIC MUREIN TRANSGLYCOSYLASE C"/>
    <property type="match status" value="1"/>
</dbReference>
<dbReference type="InterPro" id="IPR008258">
    <property type="entry name" value="Transglycosylase_SLT_dom_1"/>
</dbReference>
<dbReference type="InterPro" id="IPR023346">
    <property type="entry name" value="Lysozyme-like_dom_sf"/>
</dbReference>
<dbReference type="SUPFAM" id="SSF53955">
    <property type="entry name" value="Lysozyme-like"/>
    <property type="match status" value="1"/>
</dbReference>
<dbReference type="RefSeq" id="WP_107493009.1">
    <property type="nucleotide sequence ID" value="NZ_PZKC01000005.1"/>
</dbReference>
<keyword evidence="2" id="KW-1133">Transmembrane helix</keyword>
<keyword evidence="5" id="KW-1185">Reference proteome</keyword>
<evidence type="ECO:0000256" key="1">
    <source>
        <dbReference type="ARBA" id="ARBA00007734"/>
    </source>
</evidence>
<protein>
    <submittedName>
        <fullName evidence="4">Transglycosylase</fullName>
    </submittedName>
</protein>
<organism evidence="4 5">
    <name type="scientific">Pseudothauera lacus</name>
    <dbReference type="NCBI Taxonomy" id="2136175"/>
    <lineage>
        <taxon>Bacteria</taxon>
        <taxon>Pseudomonadati</taxon>
        <taxon>Pseudomonadota</taxon>
        <taxon>Betaproteobacteria</taxon>
        <taxon>Rhodocyclales</taxon>
        <taxon>Zoogloeaceae</taxon>
        <taxon>Pseudothauera</taxon>
    </lineage>
</organism>
<evidence type="ECO:0000256" key="2">
    <source>
        <dbReference type="SAM" id="Phobius"/>
    </source>
</evidence>
<comment type="similarity">
    <text evidence="1">Belongs to the transglycosylase Slt family.</text>
</comment>
<gene>
    <name evidence="4" type="ORF">C8261_07265</name>
</gene>
<evidence type="ECO:0000313" key="5">
    <source>
        <dbReference type="Proteomes" id="UP000241193"/>
    </source>
</evidence>
<feature type="domain" description="Transglycosylase SLT" evidence="3">
    <location>
        <begin position="109"/>
        <end position="200"/>
    </location>
</feature>
<name>A0A2T4IFS5_9RHOO</name>
<evidence type="ECO:0000313" key="4">
    <source>
        <dbReference type="EMBL" id="PTD96608.1"/>
    </source>
</evidence>
<proteinExistence type="inferred from homology"/>
<feature type="transmembrane region" description="Helical" evidence="2">
    <location>
        <begin position="21"/>
        <end position="40"/>
    </location>
</feature>
<reference evidence="4 5" key="2">
    <citation type="submission" date="2018-04" db="EMBL/GenBank/DDBJ databases">
        <title>Thauera lacus sp. nov., isolated from an saline lake in Inner Mongolia, China.</title>
        <authorList>
            <person name="Liang Q.-Y."/>
        </authorList>
    </citation>
    <scope>NUCLEOTIDE SEQUENCE [LARGE SCALE GENOMIC DNA]</scope>
    <source>
        <strain evidence="4 5">D20</strain>
    </source>
</reference>
<keyword evidence="2" id="KW-0812">Transmembrane</keyword>
<dbReference type="Proteomes" id="UP000241193">
    <property type="component" value="Unassembled WGS sequence"/>
</dbReference>
<dbReference type="AlphaFoldDB" id="A0A2T4IFS5"/>
<dbReference type="Gene3D" id="1.10.530.10">
    <property type="match status" value="1"/>
</dbReference>
<dbReference type="PANTHER" id="PTHR37423">
    <property type="entry name" value="SOLUBLE LYTIC MUREIN TRANSGLYCOSYLASE-RELATED"/>
    <property type="match status" value="1"/>
</dbReference>